<reference evidence="2" key="1">
    <citation type="submission" date="2022-08" db="UniProtKB">
        <authorList>
            <consortium name="EnsemblMetazoa"/>
        </authorList>
    </citation>
    <scope>IDENTIFICATION</scope>
</reference>
<dbReference type="AlphaFoldDB" id="A0A8W7P3B5"/>
<dbReference type="VEuPathDB" id="VectorBase:ACON2_039498"/>
<dbReference type="Proteomes" id="UP000075882">
    <property type="component" value="Unassembled WGS sequence"/>
</dbReference>
<feature type="transmembrane region" description="Helical" evidence="1">
    <location>
        <begin position="57"/>
        <end position="74"/>
    </location>
</feature>
<keyword evidence="1" id="KW-0472">Membrane</keyword>
<evidence type="ECO:0000313" key="2">
    <source>
        <dbReference type="EnsemblMetazoa" id="ACOM024306-PA.1"/>
    </source>
</evidence>
<proteinExistence type="predicted"/>
<keyword evidence="1" id="KW-1133">Transmembrane helix</keyword>
<keyword evidence="1" id="KW-0812">Transmembrane</keyword>
<evidence type="ECO:0000256" key="1">
    <source>
        <dbReference type="SAM" id="Phobius"/>
    </source>
</evidence>
<protein>
    <submittedName>
        <fullName evidence="2">Uncharacterized protein</fullName>
    </submittedName>
</protein>
<name>A0A8W7P3B5_ANOCL</name>
<accession>A0A8W7P3B5</accession>
<sequence>MVKACYRWLADSVQTGYITTIVHVLPSKNEFQKIYKYSTISRRIHLRRNMAATVHRLISPVVCSGVILFALSFAKGEFAVQFGESFKACPDAMDSELMLDLSELQVIPDENDSMVLNGMVRLNRALESPVEINVYTKRLEQGTWNDALLGRKVLDLCPLLQVSTEPWFVITSMMEKKGCPFPEGHTESFAMLPVGDFGIEIPPDFVGDWKAFFEITSQAKMSCLMTEFSIVEV</sequence>
<dbReference type="EnsemblMetazoa" id="ACOM024306-RA">
    <property type="protein sequence ID" value="ACOM024306-PA.1"/>
    <property type="gene ID" value="ACOM024306"/>
</dbReference>
<organism evidence="2">
    <name type="scientific">Anopheles coluzzii</name>
    <name type="common">African malaria mosquito</name>
    <dbReference type="NCBI Taxonomy" id="1518534"/>
    <lineage>
        <taxon>Eukaryota</taxon>
        <taxon>Metazoa</taxon>
        <taxon>Ecdysozoa</taxon>
        <taxon>Arthropoda</taxon>
        <taxon>Hexapoda</taxon>
        <taxon>Insecta</taxon>
        <taxon>Pterygota</taxon>
        <taxon>Neoptera</taxon>
        <taxon>Endopterygota</taxon>
        <taxon>Diptera</taxon>
        <taxon>Nematocera</taxon>
        <taxon>Culicoidea</taxon>
        <taxon>Culicidae</taxon>
        <taxon>Anophelinae</taxon>
        <taxon>Anopheles</taxon>
    </lineage>
</organism>